<comment type="caution">
    <text evidence="2">The sequence shown here is derived from an EMBL/GenBank/DDBJ whole genome shotgun (WGS) entry which is preliminary data.</text>
</comment>
<reference evidence="2 3" key="1">
    <citation type="submission" date="2021-01" db="EMBL/GenBank/DDBJ databases">
        <title>Chryseolinea sp. Jin1 Genome sequencing and assembly.</title>
        <authorList>
            <person name="Kim I."/>
        </authorList>
    </citation>
    <scope>NUCLEOTIDE SEQUENCE [LARGE SCALE GENOMIC DNA]</scope>
    <source>
        <strain evidence="2 3">Jin1</strain>
    </source>
</reference>
<dbReference type="SUPFAM" id="SSF52833">
    <property type="entry name" value="Thioredoxin-like"/>
    <property type="match status" value="1"/>
</dbReference>
<evidence type="ECO:0000313" key="2">
    <source>
        <dbReference type="EMBL" id="MBL0740558.1"/>
    </source>
</evidence>
<sequence>MKSINLLVLAVVVVAAAAFSFSPAADVIKNPGRADDARGFAVVELFTSEGCSSCPPADALVEKIQRENNNDQIYILAFHVDYWDHQGWKDRFGDPEFSNRQRQYAEWLNLGTLYTPQVVVNGATEYVGSDESRIGRAIANGLAQSAANVLTLKGTLADKRVDIVYQVSVSKKDTELVLALVQKSALSKVKAGENMGRSLAHIQIVRGLLRVPVARNDQQNVSLNFPDDGANGWEVIGFVQQKSDGHILGAARFDVN</sequence>
<dbReference type="PANTHER" id="PTHR36057">
    <property type="match status" value="1"/>
</dbReference>
<feature type="chain" id="PRO_5046305951" evidence="1">
    <location>
        <begin position="25"/>
        <end position="256"/>
    </location>
</feature>
<evidence type="ECO:0000256" key="1">
    <source>
        <dbReference type="SAM" id="SignalP"/>
    </source>
</evidence>
<gene>
    <name evidence="2" type="ORF">JI741_04975</name>
</gene>
<dbReference type="Gene3D" id="3.40.30.10">
    <property type="entry name" value="Glutaredoxin"/>
    <property type="match status" value="1"/>
</dbReference>
<accession>A0ABS1KMK3</accession>
<proteinExistence type="predicted"/>
<dbReference type="InterPro" id="IPR010634">
    <property type="entry name" value="DUF1223"/>
</dbReference>
<dbReference type="EMBL" id="JAERRB010000001">
    <property type="protein sequence ID" value="MBL0740558.1"/>
    <property type="molecule type" value="Genomic_DNA"/>
</dbReference>
<dbReference type="InterPro" id="IPR036249">
    <property type="entry name" value="Thioredoxin-like_sf"/>
</dbReference>
<protein>
    <submittedName>
        <fullName evidence="2">DUF1223 domain-containing protein</fullName>
    </submittedName>
</protein>
<keyword evidence="3" id="KW-1185">Reference proteome</keyword>
<evidence type="ECO:0000313" key="3">
    <source>
        <dbReference type="Proteomes" id="UP000613030"/>
    </source>
</evidence>
<name>A0ABS1KMK3_9BACT</name>
<dbReference type="Pfam" id="PF06764">
    <property type="entry name" value="DUF1223"/>
    <property type="match status" value="1"/>
</dbReference>
<keyword evidence="1" id="KW-0732">Signal</keyword>
<organism evidence="2 3">
    <name type="scientific">Chryseolinea lacunae</name>
    <dbReference type="NCBI Taxonomy" id="2801331"/>
    <lineage>
        <taxon>Bacteria</taxon>
        <taxon>Pseudomonadati</taxon>
        <taxon>Bacteroidota</taxon>
        <taxon>Cytophagia</taxon>
        <taxon>Cytophagales</taxon>
        <taxon>Fulvivirgaceae</taxon>
        <taxon>Chryseolinea</taxon>
    </lineage>
</organism>
<feature type="signal peptide" evidence="1">
    <location>
        <begin position="1"/>
        <end position="24"/>
    </location>
</feature>
<dbReference type="PANTHER" id="PTHR36057:SF1">
    <property type="entry name" value="LIPOPROTEIN LIPID ATTACHMENT SITE-LIKE PROTEIN, PUTATIVE (DUF1223)-RELATED"/>
    <property type="match status" value="1"/>
</dbReference>
<dbReference type="Proteomes" id="UP000613030">
    <property type="component" value="Unassembled WGS sequence"/>
</dbReference>